<protein>
    <submittedName>
        <fullName evidence="5">2,4-dihydroxyhept-2-ene-1,7-dioic acid aldolase</fullName>
    </submittedName>
</protein>
<evidence type="ECO:0000256" key="2">
    <source>
        <dbReference type="ARBA" id="ARBA00022723"/>
    </source>
</evidence>
<dbReference type="GO" id="GO:0016832">
    <property type="term" value="F:aldehyde-lyase activity"/>
    <property type="evidence" value="ECO:0007669"/>
    <property type="project" value="TreeGrafter"/>
</dbReference>
<dbReference type="OrthoDB" id="86160at2"/>
<reference evidence="5 6" key="1">
    <citation type="submission" date="2019-04" db="EMBL/GenBank/DDBJ databases">
        <title>Lewinella litorea sp. nov., isolated from a marine sand.</title>
        <authorList>
            <person name="Yoon J.-H."/>
        </authorList>
    </citation>
    <scope>NUCLEOTIDE SEQUENCE [LARGE SCALE GENOMIC DNA]</scope>
    <source>
        <strain evidence="5 6">HSMS-39</strain>
    </source>
</reference>
<comment type="similarity">
    <text evidence="1">Belongs to the HpcH/HpaI aldolase family.</text>
</comment>
<organism evidence="5 6">
    <name type="scientific">Neolewinella litorea</name>
    <dbReference type="NCBI Taxonomy" id="2562452"/>
    <lineage>
        <taxon>Bacteria</taxon>
        <taxon>Pseudomonadati</taxon>
        <taxon>Bacteroidota</taxon>
        <taxon>Saprospiria</taxon>
        <taxon>Saprospirales</taxon>
        <taxon>Lewinellaceae</taxon>
        <taxon>Neolewinella</taxon>
    </lineage>
</organism>
<comment type="caution">
    <text evidence="5">The sequence shown here is derived from an EMBL/GenBank/DDBJ whole genome shotgun (WGS) entry which is preliminary data.</text>
</comment>
<dbReference type="PANTHER" id="PTHR30502">
    <property type="entry name" value="2-KETO-3-DEOXY-L-RHAMNONATE ALDOLASE"/>
    <property type="match status" value="1"/>
</dbReference>
<evidence type="ECO:0000256" key="1">
    <source>
        <dbReference type="ARBA" id="ARBA00005568"/>
    </source>
</evidence>
<dbReference type="Gene3D" id="3.20.20.60">
    <property type="entry name" value="Phosphoenolpyruvate-binding domains"/>
    <property type="match status" value="1"/>
</dbReference>
<dbReference type="InterPro" id="IPR050251">
    <property type="entry name" value="HpcH-HpaI_aldolase"/>
</dbReference>
<name>A0A4S4NE00_9BACT</name>
<dbReference type="GO" id="GO:0046872">
    <property type="term" value="F:metal ion binding"/>
    <property type="evidence" value="ECO:0007669"/>
    <property type="project" value="UniProtKB-KW"/>
</dbReference>
<dbReference type="Proteomes" id="UP000308528">
    <property type="component" value="Unassembled WGS sequence"/>
</dbReference>
<accession>A0A4S4NE00</accession>
<feature type="domain" description="HpcH/HpaI aldolase/citrate lyase" evidence="4">
    <location>
        <begin position="16"/>
        <end position="232"/>
    </location>
</feature>
<evidence type="ECO:0000313" key="5">
    <source>
        <dbReference type="EMBL" id="THH37744.1"/>
    </source>
</evidence>
<dbReference type="InterPro" id="IPR040442">
    <property type="entry name" value="Pyrv_kinase-like_dom_sf"/>
</dbReference>
<evidence type="ECO:0000313" key="6">
    <source>
        <dbReference type="Proteomes" id="UP000308528"/>
    </source>
</evidence>
<proteinExistence type="inferred from homology"/>
<dbReference type="GO" id="GO:0005737">
    <property type="term" value="C:cytoplasm"/>
    <property type="evidence" value="ECO:0007669"/>
    <property type="project" value="TreeGrafter"/>
</dbReference>
<sequence length="248" mass="26794">MQLHQLLTRTSSLGNVFMTLPAPFLAERMGSSGVESITLDLQHGSIEGDAVLGLVQAIRAGGAIPLARLAWNRPELIMKALDYGIEGLICPMVDTAEEARAFVRAAKYPPLGNRSFGPFRAAMLLEGNYFAAANEQTLCFVMIETAGAVDELDAIAATPGLDGLYIGPWDLSVSLGRPRQGDFSDPELLAVFDRVQDVAREKGLFTGIFTTRPKDAAAMAARGFDLVTWGTEELMFQRGLGKWLSQGE</sequence>
<dbReference type="AlphaFoldDB" id="A0A4S4NE00"/>
<keyword evidence="6" id="KW-1185">Reference proteome</keyword>
<dbReference type="RefSeq" id="WP_136459936.1">
    <property type="nucleotide sequence ID" value="NZ_SRSF01000006.1"/>
</dbReference>
<dbReference type="PANTHER" id="PTHR30502:SF0">
    <property type="entry name" value="PHOSPHOENOLPYRUVATE CARBOXYLASE FAMILY PROTEIN"/>
    <property type="match status" value="1"/>
</dbReference>
<dbReference type="SUPFAM" id="SSF51621">
    <property type="entry name" value="Phosphoenolpyruvate/pyruvate domain"/>
    <property type="match status" value="1"/>
</dbReference>
<evidence type="ECO:0000256" key="3">
    <source>
        <dbReference type="ARBA" id="ARBA00023239"/>
    </source>
</evidence>
<keyword evidence="3" id="KW-0456">Lyase</keyword>
<dbReference type="InterPro" id="IPR015813">
    <property type="entry name" value="Pyrv/PenolPyrv_kinase-like_dom"/>
</dbReference>
<evidence type="ECO:0000259" key="4">
    <source>
        <dbReference type="Pfam" id="PF03328"/>
    </source>
</evidence>
<gene>
    <name evidence="5" type="ORF">E4021_13705</name>
</gene>
<keyword evidence="2" id="KW-0479">Metal-binding</keyword>
<dbReference type="EMBL" id="SRSF01000006">
    <property type="protein sequence ID" value="THH37744.1"/>
    <property type="molecule type" value="Genomic_DNA"/>
</dbReference>
<dbReference type="Pfam" id="PF03328">
    <property type="entry name" value="HpcH_HpaI"/>
    <property type="match status" value="1"/>
</dbReference>
<dbReference type="InterPro" id="IPR005000">
    <property type="entry name" value="Aldolase/citrate-lyase_domain"/>
</dbReference>